<feature type="compositionally biased region" description="Basic and acidic residues" evidence="1">
    <location>
        <begin position="37"/>
        <end position="47"/>
    </location>
</feature>
<sequence length="280" mass="29854">MLPGAPPQPAGRRGEERRPDLPRLRGLRQRVAVKGSPEGREDDERGRAASLAAAIGRGVKSGARKGGKGARVGMGSLAERLVEAAPRIPVRDLETLRKQFPGLGPEDIADKLIAGAVKGTMTVGAGVGAAAMLPTPPAMPAELAAETLGVAAVEYKLIAELHEVYGLRAAGTVRERAIAYLWSWTEQRGIDVLKLSSLNVALGGKMKRELRQQLIKRTVRNLPTLTPFMIGAAVGATMNRRDTKKLAEKVRKDLRAAQIPWDALPAPELPPAPLPPAIEL</sequence>
<organism evidence="2 3">
    <name type="scientific">Streptomyces fildesensis</name>
    <dbReference type="NCBI Taxonomy" id="375757"/>
    <lineage>
        <taxon>Bacteria</taxon>
        <taxon>Bacillati</taxon>
        <taxon>Actinomycetota</taxon>
        <taxon>Actinomycetes</taxon>
        <taxon>Kitasatosporales</taxon>
        <taxon>Streptomycetaceae</taxon>
        <taxon>Streptomyces</taxon>
    </lineage>
</organism>
<reference evidence="2 3" key="1">
    <citation type="submission" date="2024-10" db="EMBL/GenBank/DDBJ databases">
        <title>The Natural Products Discovery Center: Release of the First 8490 Sequenced Strains for Exploring Actinobacteria Biosynthetic Diversity.</title>
        <authorList>
            <person name="Kalkreuter E."/>
            <person name="Kautsar S.A."/>
            <person name="Yang D."/>
            <person name="Bader C.D."/>
            <person name="Teijaro C.N."/>
            <person name="Fluegel L."/>
            <person name="Davis C.M."/>
            <person name="Simpson J.R."/>
            <person name="Lauterbach L."/>
            <person name="Steele A.D."/>
            <person name="Gui C."/>
            <person name="Meng S."/>
            <person name="Li G."/>
            <person name="Viehrig K."/>
            <person name="Ye F."/>
            <person name="Su P."/>
            <person name="Kiefer A.F."/>
            <person name="Nichols A."/>
            <person name="Cepeda A.J."/>
            <person name="Yan W."/>
            <person name="Fan B."/>
            <person name="Jiang Y."/>
            <person name="Adhikari A."/>
            <person name="Zheng C.-J."/>
            <person name="Schuster L."/>
            <person name="Cowan T.M."/>
            <person name="Smanski M.J."/>
            <person name="Chevrette M.G."/>
            <person name="De Carvalho L.P.S."/>
            <person name="Shen B."/>
        </authorList>
    </citation>
    <scope>NUCLEOTIDE SEQUENCE [LARGE SCALE GENOMIC DNA]</scope>
    <source>
        <strain evidence="2 3">NPDC053399</strain>
    </source>
</reference>
<feature type="compositionally biased region" description="Basic and acidic residues" evidence="1">
    <location>
        <begin position="12"/>
        <end position="23"/>
    </location>
</feature>
<evidence type="ECO:0000256" key="1">
    <source>
        <dbReference type="SAM" id="MobiDB-lite"/>
    </source>
</evidence>
<evidence type="ECO:0000313" key="3">
    <source>
        <dbReference type="Proteomes" id="UP001614394"/>
    </source>
</evidence>
<protein>
    <recommendedName>
        <fullName evidence="4">EcsC family protein</fullName>
    </recommendedName>
</protein>
<dbReference type="EMBL" id="JBITYG010000005">
    <property type="protein sequence ID" value="MFI9102764.1"/>
    <property type="molecule type" value="Genomic_DNA"/>
</dbReference>
<accession>A0ABW8C8L7</accession>
<gene>
    <name evidence="2" type="ORF">ACIGXA_19805</name>
</gene>
<evidence type="ECO:0000313" key="2">
    <source>
        <dbReference type="EMBL" id="MFI9102764.1"/>
    </source>
</evidence>
<dbReference type="RefSeq" id="WP_399651062.1">
    <property type="nucleotide sequence ID" value="NZ_JBITYG010000005.1"/>
</dbReference>
<evidence type="ECO:0008006" key="4">
    <source>
        <dbReference type="Google" id="ProtNLM"/>
    </source>
</evidence>
<name>A0ABW8C8L7_9ACTN</name>
<proteinExistence type="predicted"/>
<comment type="caution">
    <text evidence="2">The sequence shown here is derived from an EMBL/GenBank/DDBJ whole genome shotgun (WGS) entry which is preliminary data.</text>
</comment>
<feature type="region of interest" description="Disordered" evidence="1">
    <location>
        <begin position="1"/>
        <end position="47"/>
    </location>
</feature>
<dbReference type="Proteomes" id="UP001614394">
    <property type="component" value="Unassembled WGS sequence"/>
</dbReference>
<keyword evidence="3" id="KW-1185">Reference proteome</keyword>